<keyword evidence="5 8" id="KW-0418">Kinase</keyword>
<comment type="caution">
    <text evidence="8">The sequence shown here is derived from an EMBL/GenBank/DDBJ whole genome shotgun (WGS) entry which is preliminary data.</text>
</comment>
<dbReference type="InterPro" id="IPR050351">
    <property type="entry name" value="BphY/WalK/GraS-like"/>
</dbReference>
<dbReference type="PRINTS" id="PR00344">
    <property type="entry name" value="BCTRLSENSOR"/>
</dbReference>
<dbReference type="PANTHER" id="PTHR42878:SF15">
    <property type="entry name" value="BACTERIOPHYTOCHROME"/>
    <property type="match status" value="1"/>
</dbReference>
<evidence type="ECO:0000259" key="7">
    <source>
        <dbReference type="PROSITE" id="PS50109"/>
    </source>
</evidence>
<dbReference type="InterPro" id="IPR003661">
    <property type="entry name" value="HisK_dim/P_dom"/>
</dbReference>
<keyword evidence="9" id="KW-1185">Reference proteome</keyword>
<dbReference type="Pfam" id="PF00512">
    <property type="entry name" value="HisKA"/>
    <property type="match status" value="1"/>
</dbReference>
<sequence>MKFSQFIESNKEEIVMEWVKYAQDNISLVNKLQLEEVQDHLNDMLDRIVQDMETKQNAAEQEVKSKGNKTLQVSETIASILHGEQRADIGFTIKELCSEFRALRASILRLWEVKRKTEKLETDFQEMIRFNEAIDELWMLSIERFEYKIDESKNWFIGILGHDLRNPLFTISGIQSILKLSKNLSEKERSLVERLSSSVKRMSELTDNLLELTNLRLGTGMTVNKSTVDLSTQSEKIVQEMQLGYPEANIVFESTGSIQGEWDALRLDQLVTNLITNALHHGKPGGPVIVKTSAKGNEAYFEVHNEGLPVPEKIRDMMTTGKVTKTEGDPTRKNSHGLGLFIVQQIVNKHKGKIKIRSTAESGTTFTIILPRQH</sequence>
<dbReference type="SMART" id="SM00387">
    <property type="entry name" value="HATPase_c"/>
    <property type="match status" value="1"/>
</dbReference>
<dbReference type="InterPro" id="IPR004358">
    <property type="entry name" value="Sig_transdc_His_kin-like_C"/>
</dbReference>
<dbReference type="InterPro" id="IPR005467">
    <property type="entry name" value="His_kinase_dom"/>
</dbReference>
<evidence type="ECO:0000256" key="2">
    <source>
        <dbReference type="ARBA" id="ARBA00012438"/>
    </source>
</evidence>
<dbReference type="SUPFAM" id="SSF55874">
    <property type="entry name" value="ATPase domain of HSP90 chaperone/DNA topoisomerase II/histidine kinase"/>
    <property type="match status" value="1"/>
</dbReference>
<dbReference type="CDD" id="cd00075">
    <property type="entry name" value="HATPase"/>
    <property type="match status" value="1"/>
</dbReference>
<feature type="domain" description="Histidine kinase" evidence="7">
    <location>
        <begin position="159"/>
        <end position="374"/>
    </location>
</feature>
<keyword evidence="4" id="KW-0808">Transferase</keyword>
<comment type="catalytic activity">
    <reaction evidence="1">
        <text>ATP + protein L-histidine = ADP + protein N-phospho-L-histidine.</text>
        <dbReference type="EC" id="2.7.13.3"/>
    </reaction>
</comment>
<dbReference type="PROSITE" id="PS50109">
    <property type="entry name" value="HIS_KIN"/>
    <property type="match status" value="1"/>
</dbReference>
<dbReference type="RefSeq" id="WP_168138646.1">
    <property type="nucleotide sequence ID" value="NZ_JAAVJR010000006.1"/>
</dbReference>
<dbReference type="InterPro" id="IPR036097">
    <property type="entry name" value="HisK_dim/P_sf"/>
</dbReference>
<keyword evidence="6" id="KW-0175">Coiled coil</keyword>
<gene>
    <name evidence="8" type="ORF">HC175_11470</name>
</gene>
<dbReference type="EMBL" id="JAAVJR010000006">
    <property type="protein sequence ID" value="NJW53540.1"/>
    <property type="molecule type" value="Genomic_DNA"/>
</dbReference>
<dbReference type="SUPFAM" id="SSF47384">
    <property type="entry name" value="Homodimeric domain of signal transducing histidine kinase"/>
    <property type="match status" value="1"/>
</dbReference>
<dbReference type="CDD" id="cd00082">
    <property type="entry name" value="HisKA"/>
    <property type="match status" value="1"/>
</dbReference>
<dbReference type="GO" id="GO:0016301">
    <property type="term" value="F:kinase activity"/>
    <property type="evidence" value="ECO:0007669"/>
    <property type="project" value="UniProtKB-KW"/>
</dbReference>
<proteinExistence type="predicted"/>
<evidence type="ECO:0000256" key="1">
    <source>
        <dbReference type="ARBA" id="ARBA00000085"/>
    </source>
</evidence>
<evidence type="ECO:0000256" key="6">
    <source>
        <dbReference type="SAM" id="Coils"/>
    </source>
</evidence>
<dbReference type="SMART" id="SM00388">
    <property type="entry name" value="HisKA"/>
    <property type="match status" value="1"/>
</dbReference>
<dbReference type="Pfam" id="PF02518">
    <property type="entry name" value="HATPase_c"/>
    <property type="match status" value="1"/>
</dbReference>
<dbReference type="PANTHER" id="PTHR42878">
    <property type="entry name" value="TWO-COMPONENT HISTIDINE KINASE"/>
    <property type="match status" value="1"/>
</dbReference>
<dbReference type="InterPro" id="IPR003594">
    <property type="entry name" value="HATPase_dom"/>
</dbReference>
<evidence type="ECO:0000256" key="3">
    <source>
        <dbReference type="ARBA" id="ARBA00022553"/>
    </source>
</evidence>
<reference evidence="8 9" key="1">
    <citation type="submission" date="2020-03" db="EMBL/GenBank/DDBJ databases">
        <title>Salinimicrobium sp. nov, isolated from SCS.</title>
        <authorList>
            <person name="Cao W.R."/>
        </authorList>
    </citation>
    <scope>NUCLEOTIDE SEQUENCE [LARGE SCALE GENOMIC DNA]</scope>
    <source>
        <strain evidence="9">J15B91</strain>
    </source>
</reference>
<dbReference type="Proteomes" id="UP000703674">
    <property type="component" value="Unassembled WGS sequence"/>
</dbReference>
<name>A0ABX1CZ54_9FLAO</name>
<dbReference type="EC" id="2.7.13.3" evidence="2"/>
<evidence type="ECO:0000313" key="9">
    <source>
        <dbReference type="Proteomes" id="UP000703674"/>
    </source>
</evidence>
<dbReference type="Gene3D" id="3.30.565.10">
    <property type="entry name" value="Histidine kinase-like ATPase, C-terminal domain"/>
    <property type="match status" value="1"/>
</dbReference>
<evidence type="ECO:0000256" key="5">
    <source>
        <dbReference type="ARBA" id="ARBA00022777"/>
    </source>
</evidence>
<evidence type="ECO:0000256" key="4">
    <source>
        <dbReference type="ARBA" id="ARBA00022679"/>
    </source>
</evidence>
<dbReference type="Gene3D" id="1.10.287.130">
    <property type="match status" value="1"/>
</dbReference>
<protein>
    <recommendedName>
        <fullName evidence="2">histidine kinase</fullName>
        <ecNumber evidence="2">2.7.13.3</ecNumber>
    </recommendedName>
</protein>
<accession>A0ABX1CZ54</accession>
<keyword evidence="3" id="KW-0597">Phosphoprotein</keyword>
<organism evidence="8 9">
    <name type="scientific">Salinimicrobium oceani</name>
    <dbReference type="NCBI Taxonomy" id="2722702"/>
    <lineage>
        <taxon>Bacteria</taxon>
        <taxon>Pseudomonadati</taxon>
        <taxon>Bacteroidota</taxon>
        <taxon>Flavobacteriia</taxon>
        <taxon>Flavobacteriales</taxon>
        <taxon>Flavobacteriaceae</taxon>
        <taxon>Salinimicrobium</taxon>
    </lineage>
</organism>
<feature type="coiled-coil region" evidence="6">
    <location>
        <begin position="42"/>
        <end position="69"/>
    </location>
</feature>
<evidence type="ECO:0000313" key="8">
    <source>
        <dbReference type="EMBL" id="NJW53540.1"/>
    </source>
</evidence>
<dbReference type="InterPro" id="IPR036890">
    <property type="entry name" value="HATPase_C_sf"/>
</dbReference>